<dbReference type="InterPro" id="IPR051523">
    <property type="entry name" value="KISH_domain"/>
</dbReference>
<sequence length="79" mass="9040">MSAIFSLFSLLKLILLLICSCTYVHLQWPSILEKYNPTTNKTNKSSLMSLFWKFARIGERASFYISALLLFMGVSQLIS</sequence>
<dbReference type="EMBL" id="LXPE01000071">
    <property type="protein sequence ID" value="OBA25571.1"/>
    <property type="molecule type" value="Genomic_DNA"/>
</dbReference>
<keyword evidence="4 9" id="KW-0812">Transmembrane</keyword>
<accession>A0A1B7TA10</accession>
<keyword evidence="7 9" id="KW-0333">Golgi apparatus</keyword>
<dbReference type="InterPro" id="IPR009653">
    <property type="entry name" value="Ksh1"/>
</dbReference>
<evidence type="ECO:0000256" key="6">
    <source>
        <dbReference type="ARBA" id="ARBA00022989"/>
    </source>
</evidence>
<dbReference type="Pfam" id="PF06842">
    <property type="entry name" value="DUF1242"/>
    <property type="match status" value="1"/>
</dbReference>
<dbReference type="PANTHER" id="PTHR13229">
    <property type="entry name" value="PROTEIN KISH-A"/>
    <property type="match status" value="1"/>
</dbReference>
<evidence type="ECO:0000256" key="1">
    <source>
        <dbReference type="ARBA" id="ARBA00002154"/>
    </source>
</evidence>
<keyword evidence="6 9" id="KW-1133">Transmembrane helix</keyword>
<evidence type="ECO:0000313" key="11">
    <source>
        <dbReference type="Proteomes" id="UP000092321"/>
    </source>
</evidence>
<organism evidence="10 11">
    <name type="scientific">Hanseniaspora valbyensis NRRL Y-1626</name>
    <dbReference type="NCBI Taxonomy" id="766949"/>
    <lineage>
        <taxon>Eukaryota</taxon>
        <taxon>Fungi</taxon>
        <taxon>Dikarya</taxon>
        <taxon>Ascomycota</taxon>
        <taxon>Saccharomycotina</taxon>
        <taxon>Saccharomycetes</taxon>
        <taxon>Saccharomycodales</taxon>
        <taxon>Saccharomycodaceae</taxon>
        <taxon>Hanseniaspora</taxon>
    </lineage>
</organism>
<evidence type="ECO:0000256" key="2">
    <source>
        <dbReference type="ARBA" id="ARBA00004614"/>
    </source>
</evidence>
<gene>
    <name evidence="10" type="ORF">HANVADRAFT_26822</name>
</gene>
<evidence type="ECO:0000256" key="9">
    <source>
        <dbReference type="RuleBase" id="RU910717"/>
    </source>
</evidence>
<evidence type="ECO:0000256" key="8">
    <source>
        <dbReference type="ARBA" id="ARBA00023136"/>
    </source>
</evidence>
<feature type="signal peptide" evidence="9">
    <location>
        <begin position="1"/>
        <end position="26"/>
    </location>
</feature>
<evidence type="ECO:0000313" key="10">
    <source>
        <dbReference type="EMBL" id="OBA25571.1"/>
    </source>
</evidence>
<dbReference type="OrthoDB" id="10034655at2759"/>
<comment type="similarity">
    <text evidence="3 9">Belongs to the KISH family.</text>
</comment>
<reference evidence="11" key="1">
    <citation type="journal article" date="2016" name="Proc. Natl. Acad. Sci. U.S.A.">
        <title>Comparative genomics of biotechnologically important yeasts.</title>
        <authorList>
            <person name="Riley R."/>
            <person name="Haridas S."/>
            <person name="Wolfe K.H."/>
            <person name="Lopes M.R."/>
            <person name="Hittinger C.T."/>
            <person name="Goeker M."/>
            <person name="Salamov A.A."/>
            <person name="Wisecaver J.H."/>
            <person name="Long T.M."/>
            <person name="Calvey C.H."/>
            <person name="Aerts A.L."/>
            <person name="Barry K.W."/>
            <person name="Choi C."/>
            <person name="Clum A."/>
            <person name="Coughlan A.Y."/>
            <person name="Deshpande S."/>
            <person name="Douglass A.P."/>
            <person name="Hanson S.J."/>
            <person name="Klenk H.-P."/>
            <person name="LaButti K.M."/>
            <person name="Lapidus A."/>
            <person name="Lindquist E.A."/>
            <person name="Lipzen A.M."/>
            <person name="Meier-Kolthoff J.P."/>
            <person name="Ohm R.A."/>
            <person name="Otillar R.P."/>
            <person name="Pangilinan J.L."/>
            <person name="Peng Y."/>
            <person name="Rokas A."/>
            <person name="Rosa C.A."/>
            <person name="Scheuner C."/>
            <person name="Sibirny A.A."/>
            <person name="Slot J.C."/>
            <person name="Stielow J.B."/>
            <person name="Sun H."/>
            <person name="Kurtzman C.P."/>
            <person name="Blackwell M."/>
            <person name="Grigoriev I.V."/>
            <person name="Jeffries T.W."/>
        </authorList>
    </citation>
    <scope>NUCLEOTIDE SEQUENCE [LARGE SCALE GENOMIC DNA]</scope>
    <source>
        <strain evidence="11">NRRL Y-1626</strain>
    </source>
</reference>
<comment type="caution">
    <text evidence="10">The sequence shown here is derived from an EMBL/GenBank/DDBJ whole genome shotgun (WGS) entry which is preliminary data.</text>
</comment>
<comment type="function">
    <text evidence="1 9">Involved in the early part of the secretory pathway.</text>
</comment>
<evidence type="ECO:0000256" key="4">
    <source>
        <dbReference type="ARBA" id="ARBA00022692"/>
    </source>
</evidence>
<protein>
    <recommendedName>
        <fullName evidence="9">Protein kish</fullName>
    </recommendedName>
</protein>
<keyword evidence="8 9" id="KW-0472">Membrane</keyword>
<evidence type="ECO:0000256" key="3">
    <source>
        <dbReference type="ARBA" id="ARBA00008961"/>
    </source>
</evidence>
<dbReference type="GO" id="GO:0000139">
    <property type="term" value="C:Golgi membrane"/>
    <property type="evidence" value="ECO:0007669"/>
    <property type="project" value="UniProtKB-SubCell"/>
</dbReference>
<evidence type="ECO:0000256" key="5">
    <source>
        <dbReference type="ARBA" id="ARBA00022729"/>
    </source>
</evidence>
<comment type="subcellular location">
    <subcellularLocation>
        <location evidence="2 9">Golgi apparatus membrane</location>
        <topology evidence="2 9">Single-pass type I membrane protein</topology>
    </subcellularLocation>
</comment>
<evidence type="ECO:0000256" key="7">
    <source>
        <dbReference type="ARBA" id="ARBA00023034"/>
    </source>
</evidence>
<name>A0A1B7TA10_9ASCO</name>
<keyword evidence="5 9" id="KW-0732">Signal</keyword>
<feature type="chain" id="PRO_5008447693" description="Protein kish" evidence="9">
    <location>
        <begin position="27"/>
        <end position="79"/>
    </location>
</feature>
<feature type="transmembrane region" description="Helical" evidence="9">
    <location>
        <begin position="61"/>
        <end position="78"/>
    </location>
</feature>
<dbReference type="AlphaFoldDB" id="A0A1B7TA10"/>
<keyword evidence="11" id="KW-1185">Reference proteome</keyword>
<proteinExistence type="inferred from homology"/>
<dbReference type="Proteomes" id="UP000092321">
    <property type="component" value="Unassembled WGS sequence"/>
</dbReference>